<proteinExistence type="predicted"/>
<dbReference type="WBParaSite" id="BTMF_0001437701-mRNA-1">
    <property type="protein sequence ID" value="BTMF_0001437701-mRNA-1"/>
    <property type="gene ID" value="BTMF_0001437701"/>
</dbReference>
<dbReference type="AlphaFoldDB" id="A0A0R3R2Y7"/>
<name>A0A0R3R2Y7_9BILA</name>
<evidence type="ECO:0000313" key="1">
    <source>
        <dbReference type="WBParaSite" id="BTMF_0001437701-mRNA-1"/>
    </source>
</evidence>
<accession>A0A0R3R2Y7</accession>
<reference evidence="1" key="1">
    <citation type="submission" date="2017-02" db="UniProtKB">
        <authorList>
            <consortium name="WormBaseParasite"/>
        </authorList>
    </citation>
    <scope>IDENTIFICATION</scope>
</reference>
<protein>
    <submittedName>
        <fullName evidence="1">Uncharacterized protein</fullName>
    </submittedName>
</protein>
<organism evidence="1">
    <name type="scientific">Brugia timori</name>
    <dbReference type="NCBI Taxonomy" id="42155"/>
    <lineage>
        <taxon>Eukaryota</taxon>
        <taxon>Metazoa</taxon>
        <taxon>Ecdysozoa</taxon>
        <taxon>Nematoda</taxon>
        <taxon>Chromadorea</taxon>
        <taxon>Rhabditida</taxon>
        <taxon>Spirurina</taxon>
        <taxon>Spiruromorpha</taxon>
        <taxon>Filarioidea</taxon>
        <taxon>Onchocercidae</taxon>
        <taxon>Brugia</taxon>
    </lineage>
</organism>
<sequence>LRCFVVYRRALNNDSASSFLDCVLISSTTDRISIGESLQKAPVPSI</sequence>